<dbReference type="InterPro" id="IPR008979">
    <property type="entry name" value="Galactose-bd-like_sf"/>
</dbReference>
<dbReference type="AlphaFoldDB" id="A0A2T0PYM3"/>
<dbReference type="SUPFAM" id="SSF49785">
    <property type="entry name" value="Galactose-binding domain-like"/>
    <property type="match status" value="1"/>
</dbReference>
<accession>A0A2T0PYM3</accession>
<dbReference type="InterPro" id="IPR017853">
    <property type="entry name" value="GH"/>
</dbReference>
<protein>
    <recommendedName>
        <fullName evidence="2">CBM6 domain-containing protein</fullName>
    </recommendedName>
</protein>
<proteinExistence type="predicted"/>
<comment type="caution">
    <text evidence="3">The sequence shown here is derived from an EMBL/GenBank/DDBJ whole genome shotgun (WGS) entry which is preliminary data.</text>
</comment>
<dbReference type="EMBL" id="PVZC01000007">
    <property type="protein sequence ID" value="PRX96559.1"/>
    <property type="molecule type" value="Genomic_DNA"/>
</dbReference>
<dbReference type="InterPro" id="IPR005084">
    <property type="entry name" value="CBM6"/>
</dbReference>
<dbReference type="SUPFAM" id="SSF51445">
    <property type="entry name" value="(Trans)glycosidases"/>
    <property type="match status" value="1"/>
</dbReference>
<evidence type="ECO:0000313" key="4">
    <source>
        <dbReference type="Proteomes" id="UP000237846"/>
    </source>
</evidence>
<dbReference type="Gene3D" id="2.60.120.260">
    <property type="entry name" value="Galactose-binding domain-like"/>
    <property type="match status" value="1"/>
</dbReference>
<name>A0A2T0PYM3_9ACTN</name>
<dbReference type="GO" id="GO:0030246">
    <property type="term" value="F:carbohydrate binding"/>
    <property type="evidence" value="ECO:0007669"/>
    <property type="project" value="InterPro"/>
</dbReference>
<dbReference type="RefSeq" id="WP_170141076.1">
    <property type="nucleotide sequence ID" value="NZ_PVZC01000007.1"/>
</dbReference>
<keyword evidence="1" id="KW-0732">Signal</keyword>
<dbReference type="Proteomes" id="UP000237846">
    <property type="component" value="Unassembled WGS sequence"/>
</dbReference>
<dbReference type="PROSITE" id="PS51175">
    <property type="entry name" value="CBM6"/>
    <property type="match status" value="1"/>
</dbReference>
<organism evidence="3 4">
    <name type="scientific">Allonocardiopsis opalescens</name>
    <dbReference type="NCBI Taxonomy" id="1144618"/>
    <lineage>
        <taxon>Bacteria</taxon>
        <taxon>Bacillati</taxon>
        <taxon>Actinomycetota</taxon>
        <taxon>Actinomycetes</taxon>
        <taxon>Streptosporangiales</taxon>
        <taxon>Allonocardiopsis</taxon>
    </lineage>
</organism>
<feature type="domain" description="CBM6" evidence="2">
    <location>
        <begin position="433"/>
        <end position="566"/>
    </location>
</feature>
<keyword evidence="4" id="KW-1185">Reference proteome</keyword>
<evidence type="ECO:0000259" key="2">
    <source>
        <dbReference type="PROSITE" id="PS51175"/>
    </source>
</evidence>
<gene>
    <name evidence="3" type="ORF">CLV72_10782</name>
</gene>
<feature type="signal peptide" evidence="1">
    <location>
        <begin position="1"/>
        <end position="28"/>
    </location>
</feature>
<dbReference type="Gene3D" id="3.20.20.80">
    <property type="entry name" value="Glycosidases"/>
    <property type="match status" value="1"/>
</dbReference>
<evidence type="ECO:0000256" key="1">
    <source>
        <dbReference type="SAM" id="SignalP"/>
    </source>
</evidence>
<reference evidence="3 4" key="1">
    <citation type="submission" date="2018-03" db="EMBL/GenBank/DDBJ databases">
        <title>Genomic Encyclopedia of Archaeal and Bacterial Type Strains, Phase II (KMG-II): from individual species to whole genera.</title>
        <authorList>
            <person name="Goeker M."/>
        </authorList>
    </citation>
    <scope>NUCLEOTIDE SEQUENCE [LARGE SCALE GENOMIC DNA]</scope>
    <source>
        <strain evidence="3 4">DSM 45601</strain>
    </source>
</reference>
<evidence type="ECO:0000313" key="3">
    <source>
        <dbReference type="EMBL" id="PRX96559.1"/>
    </source>
</evidence>
<sequence>MKRSRWLAAILTAATATAPLALAPAASAATTLAVDLGAPIRPVTHAASGGLYALIENDRPADEMLHPIQLRNVTQPAPGTVHEPNGQPPGGDALLVAPQADRVGAGVIIRMPDIYPRFPYQWVSWQDWLTKVDRQVQDRLAATSVSNIEGYELWNEPDYTWNTQEAGPFNEGWVRTFQRVRAADPLTPIIGPSTARFDTGYMRSFLTHARDHGALPDVVSWHELTAPPSAVAAHIEQYRALERELGISPRPLALNEYAATSEVDVPGRIAGYIAKLERGGVDSANRAFWYEYGTVNGLVVNNDQPTGMWWLYKWYGDMSGNMVATTPAAQIGLDGFASYDAARGVAHVVFGDGDGPATIDLTGLADFGPQVEVLLESTPAAGRFTHVPEPTVESTGIHQVSGGRLSVELPDMDRTRGYHLAIRPAQGEPAHPHRYEAENASVYRALRLESPTASNSGYVGRIDNSGDPRTDSYVDFLVQAPEAGDYTLTIGYANGGTRTSTQGLSVNGGPWRTVGYPPTSGWGTFGPTVTTTVHLEPGHNRIRLAKGAPGFPGATDYAELDYIELG</sequence>
<feature type="chain" id="PRO_5015560159" description="CBM6 domain-containing protein" evidence="1">
    <location>
        <begin position="29"/>
        <end position="566"/>
    </location>
</feature>